<dbReference type="InterPro" id="IPR049814">
    <property type="entry name" value="Resp_reg_WalK"/>
</dbReference>
<evidence type="ECO:0000256" key="3">
    <source>
        <dbReference type="ARBA" id="ARBA00012438"/>
    </source>
</evidence>
<keyword evidence="14" id="KW-0175">Coiled coil</keyword>
<evidence type="ECO:0000256" key="14">
    <source>
        <dbReference type="SAM" id="Coils"/>
    </source>
</evidence>
<keyword evidence="13 15" id="KW-0472">Membrane</keyword>
<keyword evidence="6" id="KW-0808">Transferase</keyword>
<dbReference type="GO" id="GO:0004721">
    <property type="term" value="F:phosphoprotein phosphatase activity"/>
    <property type="evidence" value="ECO:0007669"/>
    <property type="project" value="TreeGrafter"/>
</dbReference>
<dbReference type="SMART" id="SM00091">
    <property type="entry name" value="PAS"/>
    <property type="match status" value="1"/>
</dbReference>
<dbReference type="InterPro" id="IPR036890">
    <property type="entry name" value="HATPase_C_sf"/>
</dbReference>
<dbReference type="AlphaFoldDB" id="A0A0R1SQA9"/>
<keyword evidence="7 15" id="KW-0812">Transmembrane</keyword>
<dbReference type="CDD" id="cd18773">
    <property type="entry name" value="PDC1_HK_sensor"/>
    <property type="match status" value="1"/>
</dbReference>
<evidence type="ECO:0000256" key="13">
    <source>
        <dbReference type="ARBA" id="ARBA00023136"/>
    </source>
</evidence>
<dbReference type="InterPro" id="IPR029151">
    <property type="entry name" value="Sensor-like_sf"/>
</dbReference>
<evidence type="ECO:0000313" key="19">
    <source>
        <dbReference type="EMBL" id="KRL67307.1"/>
    </source>
</evidence>
<name>A0A0R1SQA9_9LACO</name>
<dbReference type="InterPro" id="IPR035965">
    <property type="entry name" value="PAS-like_dom_sf"/>
</dbReference>
<dbReference type="EC" id="2.7.13.3" evidence="3"/>
<feature type="domain" description="Histidine kinase" evidence="16">
    <location>
        <begin position="404"/>
        <end position="635"/>
    </location>
</feature>
<dbReference type="Gene3D" id="1.10.287.130">
    <property type="match status" value="1"/>
</dbReference>
<dbReference type="InterPro" id="IPR057640">
    <property type="entry name" value="Cache_WalK"/>
</dbReference>
<dbReference type="GO" id="GO:0000155">
    <property type="term" value="F:phosphorelay sensor kinase activity"/>
    <property type="evidence" value="ECO:0007669"/>
    <property type="project" value="InterPro"/>
</dbReference>
<dbReference type="InterPro" id="IPR003661">
    <property type="entry name" value="HisK_dim/P_dom"/>
</dbReference>
<dbReference type="SUPFAM" id="SSF55785">
    <property type="entry name" value="PYP-like sensor domain (PAS domain)"/>
    <property type="match status" value="1"/>
</dbReference>
<evidence type="ECO:0000256" key="15">
    <source>
        <dbReference type="SAM" id="Phobius"/>
    </source>
</evidence>
<dbReference type="Gene3D" id="1.10.8.500">
    <property type="entry name" value="HAMP domain in histidine kinase"/>
    <property type="match status" value="1"/>
</dbReference>
<dbReference type="InterPro" id="IPR005467">
    <property type="entry name" value="His_kinase_dom"/>
</dbReference>
<dbReference type="FunFam" id="3.30.565.10:FF:000006">
    <property type="entry name" value="Sensor histidine kinase WalK"/>
    <property type="match status" value="1"/>
</dbReference>
<dbReference type="GO" id="GO:0005524">
    <property type="term" value="F:ATP binding"/>
    <property type="evidence" value="ECO:0007669"/>
    <property type="project" value="UniProtKB-KW"/>
</dbReference>
<dbReference type="PRINTS" id="PR00344">
    <property type="entry name" value="BCTRLSENSOR"/>
</dbReference>
<accession>A0A0R1SQA9</accession>
<dbReference type="InterPro" id="IPR050351">
    <property type="entry name" value="BphY/WalK/GraS-like"/>
</dbReference>
<dbReference type="NCBIfam" id="NF033092">
    <property type="entry name" value="HK_WalK"/>
    <property type="match status" value="1"/>
</dbReference>
<dbReference type="SUPFAM" id="SSF158472">
    <property type="entry name" value="HAMP domain-like"/>
    <property type="match status" value="1"/>
</dbReference>
<organism evidence="19 20">
    <name type="scientific">Companilactobacillus versmoldensis DSM 14857 = KCTC 3814</name>
    <dbReference type="NCBI Taxonomy" id="1423815"/>
    <lineage>
        <taxon>Bacteria</taxon>
        <taxon>Bacillati</taxon>
        <taxon>Bacillota</taxon>
        <taxon>Bacilli</taxon>
        <taxon>Lactobacillales</taxon>
        <taxon>Lactobacillaceae</taxon>
        <taxon>Companilactobacillus</taxon>
    </lineage>
</organism>
<evidence type="ECO:0000256" key="8">
    <source>
        <dbReference type="ARBA" id="ARBA00022741"/>
    </source>
</evidence>
<feature type="transmembrane region" description="Helical" evidence="15">
    <location>
        <begin position="192"/>
        <end position="214"/>
    </location>
</feature>
<feature type="domain" description="HAMP" evidence="18">
    <location>
        <begin position="216"/>
        <end position="268"/>
    </location>
</feature>
<evidence type="ECO:0000256" key="12">
    <source>
        <dbReference type="ARBA" id="ARBA00023012"/>
    </source>
</evidence>
<dbReference type="CDD" id="cd00130">
    <property type="entry name" value="PAS"/>
    <property type="match status" value="1"/>
</dbReference>
<comment type="catalytic activity">
    <reaction evidence="1">
        <text>ATP + protein L-histidine = ADP + protein N-phospho-L-histidine.</text>
        <dbReference type="EC" id="2.7.13.3"/>
    </reaction>
</comment>
<dbReference type="InterPro" id="IPR003660">
    <property type="entry name" value="HAMP_dom"/>
</dbReference>
<dbReference type="SMART" id="SM00388">
    <property type="entry name" value="HisKA"/>
    <property type="match status" value="1"/>
</dbReference>
<keyword evidence="11 15" id="KW-1133">Transmembrane helix</keyword>
<dbReference type="CDD" id="cd06225">
    <property type="entry name" value="HAMP"/>
    <property type="match status" value="1"/>
</dbReference>
<feature type="domain" description="PAS" evidence="17">
    <location>
        <begin position="273"/>
        <end position="321"/>
    </location>
</feature>
<dbReference type="Pfam" id="PF02518">
    <property type="entry name" value="HATPase_c"/>
    <property type="match status" value="1"/>
</dbReference>
<evidence type="ECO:0000256" key="5">
    <source>
        <dbReference type="ARBA" id="ARBA00022553"/>
    </source>
</evidence>
<dbReference type="Proteomes" id="UP000051647">
    <property type="component" value="Unassembled WGS sequence"/>
</dbReference>
<dbReference type="Pfam" id="PF00989">
    <property type="entry name" value="PAS"/>
    <property type="match status" value="1"/>
</dbReference>
<dbReference type="PROSITE" id="PS50112">
    <property type="entry name" value="PAS"/>
    <property type="match status" value="1"/>
</dbReference>
<keyword evidence="5" id="KW-0597">Phosphoprotein</keyword>
<dbReference type="EMBL" id="AZFA01000006">
    <property type="protein sequence ID" value="KRL67307.1"/>
    <property type="molecule type" value="Genomic_DNA"/>
</dbReference>
<dbReference type="GO" id="GO:0016036">
    <property type="term" value="P:cellular response to phosphate starvation"/>
    <property type="evidence" value="ECO:0007669"/>
    <property type="project" value="TreeGrafter"/>
</dbReference>
<evidence type="ECO:0000256" key="4">
    <source>
        <dbReference type="ARBA" id="ARBA00022475"/>
    </source>
</evidence>
<evidence type="ECO:0000256" key="11">
    <source>
        <dbReference type="ARBA" id="ARBA00022989"/>
    </source>
</evidence>
<comment type="caution">
    <text evidence="19">The sequence shown here is derived from an EMBL/GenBank/DDBJ whole genome shotgun (WGS) entry which is preliminary data.</text>
</comment>
<dbReference type="InterPro" id="IPR013767">
    <property type="entry name" value="PAS_fold"/>
</dbReference>
<dbReference type="STRING" id="1423815.FC27_GL001895"/>
<dbReference type="PANTHER" id="PTHR45453">
    <property type="entry name" value="PHOSPHATE REGULON SENSOR PROTEIN PHOR"/>
    <property type="match status" value="1"/>
</dbReference>
<dbReference type="InterPro" id="IPR000014">
    <property type="entry name" value="PAS"/>
</dbReference>
<keyword evidence="9 19" id="KW-0418">Kinase</keyword>
<dbReference type="InterPro" id="IPR036097">
    <property type="entry name" value="HisK_dim/P_sf"/>
</dbReference>
<keyword evidence="4" id="KW-1003">Cell membrane</keyword>
<dbReference type="SUPFAM" id="SSF55874">
    <property type="entry name" value="ATPase domain of HSP90 chaperone/DNA topoisomerase II/histidine kinase"/>
    <property type="match status" value="1"/>
</dbReference>
<evidence type="ECO:0000256" key="1">
    <source>
        <dbReference type="ARBA" id="ARBA00000085"/>
    </source>
</evidence>
<dbReference type="Pfam" id="PF00512">
    <property type="entry name" value="HisKA"/>
    <property type="match status" value="1"/>
</dbReference>
<evidence type="ECO:0000256" key="6">
    <source>
        <dbReference type="ARBA" id="ARBA00022679"/>
    </source>
</evidence>
<dbReference type="FunFam" id="1.10.287.130:FF:000001">
    <property type="entry name" value="Two-component sensor histidine kinase"/>
    <property type="match status" value="1"/>
</dbReference>
<dbReference type="Gene3D" id="3.30.450.20">
    <property type="entry name" value="PAS domain"/>
    <property type="match status" value="2"/>
</dbReference>
<dbReference type="Gene3D" id="3.30.565.10">
    <property type="entry name" value="Histidine kinase-like ATPase, C-terminal domain"/>
    <property type="match status" value="1"/>
</dbReference>
<dbReference type="GO" id="GO:0005886">
    <property type="term" value="C:plasma membrane"/>
    <property type="evidence" value="ECO:0007669"/>
    <property type="project" value="UniProtKB-SubCell"/>
</dbReference>
<dbReference type="PANTHER" id="PTHR45453:SF1">
    <property type="entry name" value="PHOSPHATE REGULON SENSOR PROTEIN PHOR"/>
    <property type="match status" value="1"/>
</dbReference>
<evidence type="ECO:0000259" key="16">
    <source>
        <dbReference type="PROSITE" id="PS50109"/>
    </source>
</evidence>
<sequence length="645" mass="72571">MILREFSTLGGSNLKRRLAFLHSINFKIGLSFILILIFTIEIIGAYFVRQLEQQNIAQFEDSVSVKVYVLNQISENLTDNDSHTRANINNTIQDFSRNNSDITDIQVIDRNGIVVGTKDADKASLIGRKTLKDQVRRSINNNKKITQIYYDKSLGSSYESITPVSSPDNSNVVGAIYVRASMESVYTGINNIIVIFLTASLVAGLLGAIIAIFISRAITRPIGEMKQQAVRMAEGDYSGQVRVYSPDELGQLAMAVNDLSVRVEEATENSESERRRLDSVLTQMSDGVIATNRLGNITVINEMAREFLNKTEDEANGAQLVDVLGIADNVSFDELLESPEPMIIETTDFMDDDLEEGDDNSLILNADFSLIQRNSGFISGMVCVLHDVTEQQKIDAERRQFVSNVSHELRTPLTSISSYIDALNNGAWKDQKLAPQFLNVTAEETDRMIRMIQDLLNLSRMDQGRSKLEKELVNFNEFFAYILDRFDMMLKKEKADAKDTDGKVVKNYRIKRIFTQKDLWVEIDTDKMTQVIDNIVNNAIKYSPDGGVITCRLLETNKHIIISISDEGLGIPRKDIKKVFDRFYRVDKARSRKQGGTGLGLSISKEIVEQHKGRIWVNSAEGRGSTFYISLPFDPNETGGEWDEI</sequence>
<comment type="subcellular location">
    <subcellularLocation>
        <location evidence="2">Cell membrane</location>
        <topology evidence="2">Multi-pass membrane protein</topology>
    </subcellularLocation>
</comment>
<evidence type="ECO:0000313" key="20">
    <source>
        <dbReference type="Proteomes" id="UP000051647"/>
    </source>
</evidence>
<evidence type="ECO:0000259" key="18">
    <source>
        <dbReference type="PROSITE" id="PS50885"/>
    </source>
</evidence>
<feature type="transmembrane region" description="Helical" evidence="15">
    <location>
        <begin position="28"/>
        <end position="48"/>
    </location>
</feature>
<dbReference type="PATRIC" id="fig|1423815.3.peg.1943"/>
<dbReference type="SMART" id="SM00304">
    <property type="entry name" value="HAMP"/>
    <property type="match status" value="1"/>
</dbReference>
<protein>
    <recommendedName>
        <fullName evidence="3">histidine kinase</fullName>
        <ecNumber evidence="3">2.7.13.3</ecNumber>
    </recommendedName>
</protein>
<keyword evidence="8" id="KW-0547">Nucleotide-binding</keyword>
<dbReference type="eggNOG" id="COG5002">
    <property type="taxonomic scope" value="Bacteria"/>
</dbReference>
<evidence type="ECO:0000256" key="9">
    <source>
        <dbReference type="ARBA" id="ARBA00022777"/>
    </source>
</evidence>
<feature type="coiled-coil region" evidence="14">
    <location>
        <begin position="256"/>
        <end position="283"/>
    </location>
</feature>
<dbReference type="CDD" id="cd00075">
    <property type="entry name" value="HATPase"/>
    <property type="match status" value="1"/>
</dbReference>
<dbReference type="SMART" id="SM00387">
    <property type="entry name" value="HATPase_c"/>
    <property type="match status" value="1"/>
</dbReference>
<dbReference type="PROSITE" id="PS50109">
    <property type="entry name" value="HIS_KIN"/>
    <property type="match status" value="1"/>
</dbReference>
<gene>
    <name evidence="19" type="ORF">FC27_GL001895</name>
</gene>
<dbReference type="Pfam" id="PF23846">
    <property type="entry name" value="Cache_WalK"/>
    <property type="match status" value="1"/>
</dbReference>
<keyword evidence="10" id="KW-0067">ATP-binding</keyword>
<dbReference type="PROSITE" id="PS50885">
    <property type="entry name" value="HAMP"/>
    <property type="match status" value="1"/>
</dbReference>
<proteinExistence type="predicted"/>
<evidence type="ECO:0000259" key="17">
    <source>
        <dbReference type="PROSITE" id="PS50112"/>
    </source>
</evidence>
<dbReference type="InterPro" id="IPR004358">
    <property type="entry name" value="Sig_transdc_His_kin-like_C"/>
</dbReference>
<keyword evidence="12" id="KW-0902">Two-component regulatory system</keyword>
<evidence type="ECO:0000256" key="7">
    <source>
        <dbReference type="ARBA" id="ARBA00022692"/>
    </source>
</evidence>
<evidence type="ECO:0000256" key="10">
    <source>
        <dbReference type="ARBA" id="ARBA00022840"/>
    </source>
</evidence>
<dbReference type="Pfam" id="PF00672">
    <property type="entry name" value="HAMP"/>
    <property type="match status" value="1"/>
</dbReference>
<dbReference type="GO" id="GO:0006355">
    <property type="term" value="P:regulation of DNA-templated transcription"/>
    <property type="evidence" value="ECO:0007669"/>
    <property type="project" value="InterPro"/>
</dbReference>
<keyword evidence="20" id="KW-1185">Reference proteome</keyword>
<dbReference type="SUPFAM" id="SSF103190">
    <property type="entry name" value="Sensory domain-like"/>
    <property type="match status" value="1"/>
</dbReference>
<dbReference type="InterPro" id="IPR003594">
    <property type="entry name" value="HATPase_dom"/>
</dbReference>
<evidence type="ECO:0000256" key="2">
    <source>
        <dbReference type="ARBA" id="ARBA00004651"/>
    </source>
</evidence>
<dbReference type="CDD" id="cd00082">
    <property type="entry name" value="HisKA"/>
    <property type="match status" value="1"/>
</dbReference>
<dbReference type="SUPFAM" id="SSF47384">
    <property type="entry name" value="Homodimeric domain of signal transducing histidine kinase"/>
    <property type="match status" value="1"/>
</dbReference>
<reference evidence="19 20" key="1">
    <citation type="journal article" date="2015" name="Genome Announc.">
        <title>Expanding the biotechnology potential of lactobacilli through comparative genomics of 213 strains and associated genera.</title>
        <authorList>
            <person name="Sun Z."/>
            <person name="Harris H.M."/>
            <person name="McCann A."/>
            <person name="Guo C."/>
            <person name="Argimon S."/>
            <person name="Zhang W."/>
            <person name="Yang X."/>
            <person name="Jeffery I.B."/>
            <person name="Cooney J.C."/>
            <person name="Kagawa T.F."/>
            <person name="Liu W."/>
            <person name="Song Y."/>
            <person name="Salvetti E."/>
            <person name="Wrobel A."/>
            <person name="Rasinkangas P."/>
            <person name="Parkhill J."/>
            <person name="Rea M.C."/>
            <person name="O'Sullivan O."/>
            <person name="Ritari J."/>
            <person name="Douillard F.P."/>
            <person name="Paul Ross R."/>
            <person name="Yang R."/>
            <person name="Briner A.E."/>
            <person name="Felis G.E."/>
            <person name="de Vos W.M."/>
            <person name="Barrangou R."/>
            <person name="Klaenhammer T.R."/>
            <person name="Caufield P.W."/>
            <person name="Cui Y."/>
            <person name="Zhang H."/>
            <person name="O'Toole P.W."/>
        </authorList>
    </citation>
    <scope>NUCLEOTIDE SEQUENCE [LARGE SCALE GENOMIC DNA]</scope>
    <source>
        <strain evidence="19 20">DSM 14857</strain>
    </source>
</reference>